<dbReference type="GeneID" id="116526655"/>
<dbReference type="GO" id="GO:0007166">
    <property type="term" value="P:cell surface receptor signaling pathway"/>
    <property type="evidence" value="ECO:0007669"/>
    <property type="project" value="TreeGrafter"/>
</dbReference>
<keyword evidence="2" id="KW-0472">Membrane</keyword>
<feature type="region of interest" description="Disordered" evidence="1">
    <location>
        <begin position="125"/>
        <end position="158"/>
    </location>
</feature>
<dbReference type="PANTHER" id="PTHR35265">
    <property type="entry name" value="LEUKOSIALIN"/>
    <property type="match status" value="1"/>
</dbReference>
<feature type="transmembrane region" description="Helical" evidence="2">
    <location>
        <begin position="329"/>
        <end position="352"/>
    </location>
</feature>
<dbReference type="RefSeq" id="XP_032099068.1">
    <property type="nucleotide sequence ID" value="XM_032243177.1"/>
</dbReference>
<keyword evidence="2" id="KW-0812">Transmembrane</keyword>
<feature type="compositionally biased region" description="Polar residues" evidence="1">
    <location>
        <begin position="200"/>
        <end position="255"/>
    </location>
</feature>
<sequence>MQRKPPTPPTSSSAPSSSQAHIPATPPLSPALPSITPSIPFLSPEPGVRIPDPALPCLPQVQFLLVPVCLDMATLLLLLGVLVVSPEVLGNMTAVQTPTPGGSSAPLVLTSEGLSLNSTVDITLISDPKDDGTRDQTSAPPPVTSVNEGSPVGTSIGASTGFAVPEPMTLEKVSFNNSSVLLETTSATSHPPAPTTASSLGSHTVTDETVTTNFPETPSGTRGPSLAMATSSLETSSGATGSLVTKPTGSLESSSDTFGSLVTMVASSLETAAGTTRPPVTTAAASLEPSSWASEPQVSSVKLSTMMTPTTPTNASTGSFLHPDEDSRGMLLVAVLAALLVVMVLVALLLLWRRRQKRRTGALVLSGGGKRNGVVDAWAGPAQVPEEGAMTVTVGGSGGNKGSGVPDGGESGQRPTLTTFFGRRKSRQGSLVMEELKSGSGPSLKGEEEPLVGGEDGAVDAPAPDEPEAGDGAAR</sequence>
<feature type="region of interest" description="Disordered" evidence="1">
    <location>
        <begin position="1"/>
        <end position="29"/>
    </location>
</feature>
<evidence type="ECO:0000313" key="4">
    <source>
        <dbReference type="RefSeq" id="XP_032099068.1"/>
    </source>
</evidence>
<feature type="compositionally biased region" description="Gly residues" evidence="1">
    <location>
        <begin position="396"/>
        <end position="411"/>
    </location>
</feature>
<gene>
    <name evidence="4" type="primary">SPN</name>
</gene>
<dbReference type="CTD" id="6693"/>
<accession>A0A6J3F0I5</accession>
<dbReference type="GO" id="GO:0004888">
    <property type="term" value="F:transmembrane signaling receptor activity"/>
    <property type="evidence" value="ECO:0007669"/>
    <property type="project" value="InterPro"/>
</dbReference>
<dbReference type="GO" id="GO:0042742">
    <property type="term" value="P:defense response to bacterium"/>
    <property type="evidence" value="ECO:0007669"/>
    <property type="project" value="TreeGrafter"/>
</dbReference>
<organism evidence="3 4">
    <name type="scientific">Sapajus apella</name>
    <name type="common">Brown-capped capuchin</name>
    <name type="synonym">Cebus apella</name>
    <dbReference type="NCBI Taxonomy" id="9515"/>
    <lineage>
        <taxon>Eukaryota</taxon>
        <taxon>Metazoa</taxon>
        <taxon>Chordata</taxon>
        <taxon>Craniata</taxon>
        <taxon>Vertebrata</taxon>
        <taxon>Euteleostomi</taxon>
        <taxon>Mammalia</taxon>
        <taxon>Eutheria</taxon>
        <taxon>Euarchontoglires</taxon>
        <taxon>Primates</taxon>
        <taxon>Haplorrhini</taxon>
        <taxon>Platyrrhini</taxon>
        <taxon>Cebidae</taxon>
        <taxon>Cebinae</taxon>
        <taxon>Sapajus</taxon>
    </lineage>
</organism>
<keyword evidence="3" id="KW-1185">Reference proteome</keyword>
<dbReference type="GO" id="GO:0050776">
    <property type="term" value="P:regulation of immune response"/>
    <property type="evidence" value="ECO:0007669"/>
    <property type="project" value="TreeGrafter"/>
</dbReference>
<feature type="compositionally biased region" description="Low complexity" evidence="1">
    <location>
        <begin position="184"/>
        <end position="199"/>
    </location>
</feature>
<dbReference type="PANTHER" id="PTHR35265:SF1">
    <property type="entry name" value="LEUKOSIALIN"/>
    <property type="match status" value="1"/>
</dbReference>
<dbReference type="AlphaFoldDB" id="A0A6J3F0I5"/>
<feature type="region of interest" description="Disordered" evidence="1">
    <location>
        <begin position="396"/>
        <end position="475"/>
    </location>
</feature>
<dbReference type="Proteomes" id="UP000504640">
    <property type="component" value="Unplaced"/>
</dbReference>
<keyword evidence="2" id="KW-1133">Transmembrane helix</keyword>
<evidence type="ECO:0000256" key="2">
    <source>
        <dbReference type="SAM" id="Phobius"/>
    </source>
</evidence>
<protein>
    <submittedName>
        <fullName evidence="4">Leukosialin isoform X1</fullName>
    </submittedName>
</protein>
<evidence type="ECO:0000256" key="1">
    <source>
        <dbReference type="SAM" id="MobiDB-lite"/>
    </source>
</evidence>
<feature type="region of interest" description="Disordered" evidence="1">
    <location>
        <begin position="184"/>
        <end position="255"/>
    </location>
</feature>
<evidence type="ECO:0000313" key="3">
    <source>
        <dbReference type="Proteomes" id="UP000504640"/>
    </source>
</evidence>
<feature type="compositionally biased region" description="Polar residues" evidence="1">
    <location>
        <begin position="144"/>
        <end position="158"/>
    </location>
</feature>
<dbReference type="GO" id="GO:0009897">
    <property type="term" value="C:external side of plasma membrane"/>
    <property type="evidence" value="ECO:0007669"/>
    <property type="project" value="TreeGrafter"/>
</dbReference>
<reference evidence="4" key="1">
    <citation type="submission" date="2025-08" db="UniProtKB">
        <authorList>
            <consortium name="RefSeq"/>
        </authorList>
    </citation>
    <scope>IDENTIFICATION</scope>
    <source>
        <tissue evidence="4">Blood</tissue>
    </source>
</reference>
<proteinExistence type="predicted"/>
<dbReference type="GO" id="GO:2000404">
    <property type="term" value="P:regulation of T cell migration"/>
    <property type="evidence" value="ECO:0007669"/>
    <property type="project" value="InterPro"/>
</dbReference>
<dbReference type="GO" id="GO:0031072">
    <property type="term" value="F:heat shock protein binding"/>
    <property type="evidence" value="ECO:0007669"/>
    <property type="project" value="TreeGrafter"/>
</dbReference>
<name>A0A6J3F0I5_SAPAP</name>
<dbReference type="InterPro" id="IPR038829">
    <property type="entry name" value="Leukosialin"/>
</dbReference>
<dbReference type="GO" id="GO:0050863">
    <property type="term" value="P:regulation of T cell activation"/>
    <property type="evidence" value="ECO:0007669"/>
    <property type="project" value="InterPro"/>
</dbReference>